<dbReference type="EMBL" id="JBHSKD010000006">
    <property type="protein sequence ID" value="MFC5176202.1"/>
    <property type="molecule type" value="Genomic_DNA"/>
</dbReference>
<dbReference type="InterPro" id="IPR042070">
    <property type="entry name" value="PucR_C-HTH_sf"/>
</dbReference>
<evidence type="ECO:0000313" key="3">
    <source>
        <dbReference type="Proteomes" id="UP001596087"/>
    </source>
</evidence>
<name>A0ABW0BGQ6_9ACTN</name>
<dbReference type="InterPro" id="IPR051448">
    <property type="entry name" value="CdaR-like_regulators"/>
</dbReference>
<organism evidence="2 3">
    <name type="scientific">Nocardioides taihuensis</name>
    <dbReference type="NCBI Taxonomy" id="1835606"/>
    <lineage>
        <taxon>Bacteria</taxon>
        <taxon>Bacillati</taxon>
        <taxon>Actinomycetota</taxon>
        <taxon>Actinomycetes</taxon>
        <taxon>Propionibacteriales</taxon>
        <taxon>Nocardioidaceae</taxon>
        <taxon>Nocardioides</taxon>
    </lineage>
</organism>
<proteinExistence type="predicted"/>
<keyword evidence="3" id="KW-1185">Reference proteome</keyword>
<reference evidence="3" key="1">
    <citation type="journal article" date="2019" name="Int. J. Syst. Evol. Microbiol.">
        <title>The Global Catalogue of Microorganisms (GCM) 10K type strain sequencing project: providing services to taxonomists for standard genome sequencing and annotation.</title>
        <authorList>
            <consortium name="The Broad Institute Genomics Platform"/>
            <consortium name="The Broad Institute Genome Sequencing Center for Infectious Disease"/>
            <person name="Wu L."/>
            <person name="Ma J."/>
        </authorList>
    </citation>
    <scope>NUCLEOTIDE SEQUENCE [LARGE SCALE GENOMIC DNA]</scope>
    <source>
        <strain evidence="3">DFY41</strain>
    </source>
</reference>
<dbReference type="Proteomes" id="UP001596087">
    <property type="component" value="Unassembled WGS sequence"/>
</dbReference>
<dbReference type="RefSeq" id="WP_378588217.1">
    <property type="nucleotide sequence ID" value="NZ_JBHSKD010000006.1"/>
</dbReference>
<dbReference type="Pfam" id="PF13556">
    <property type="entry name" value="HTH_30"/>
    <property type="match status" value="1"/>
</dbReference>
<feature type="domain" description="PucR C-terminal helix-turn-helix" evidence="1">
    <location>
        <begin position="450"/>
        <end position="507"/>
    </location>
</feature>
<evidence type="ECO:0000313" key="2">
    <source>
        <dbReference type="EMBL" id="MFC5176202.1"/>
    </source>
</evidence>
<comment type="caution">
    <text evidence="2">The sequence shown here is derived from an EMBL/GenBank/DDBJ whole genome shotgun (WGS) entry which is preliminary data.</text>
</comment>
<accession>A0ABW0BGQ6</accession>
<evidence type="ECO:0000259" key="1">
    <source>
        <dbReference type="Pfam" id="PF13556"/>
    </source>
</evidence>
<dbReference type="PANTHER" id="PTHR33744:SF17">
    <property type="entry name" value="CONSERVED PROTEIN"/>
    <property type="match status" value="1"/>
</dbReference>
<gene>
    <name evidence="2" type="ORF">ACFPGP_05935</name>
</gene>
<dbReference type="PANTHER" id="PTHR33744">
    <property type="entry name" value="CARBOHYDRATE DIACID REGULATOR"/>
    <property type="match status" value="1"/>
</dbReference>
<dbReference type="InterPro" id="IPR025736">
    <property type="entry name" value="PucR_C-HTH_dom"/>
</dbReference>
<sequence length="513" mass="54753">MISIHDVVSAVGPAVFELVVPGESRPVDDVFLAEPGAAALGAPGDLVLAIGAGGDLGTLVDRCADAGAVGLVLRESAARHEAASTAAQARGLPLVALRDAVAWAHVVWLLRAVIDRALGPAAPTAGDAGVHNDLFGLADTVAAIADAPVTVEDNRSRVLAYSSGQGATDPARLSTIVGRRVPPELVAHFRALGVFRRLARSNEPFLIPAGPDLGRPRLVVPVRAGEEWLGSLWLVVEEIPAPAVLHELRNAASVLALHLLRLRAQAEVERRGTAEALREVLRRPTADPALALGEPPWRVALLTGQPSGRDVEHDVELWLATFRRHGWVRPHAVDLDGVVVALVAEKGVRESWPSLRRIVEETHRDDPGIRALAGRPASTVAALASSRADAFELLAVQTRLGAATAYEDAWPVLTLHRAVSAVEGELHGGGLEGPVALLHQHDRAHGTRYVSTLRAFLARPGDPRRAAMDLHVHPNTLRHRMRRLTELVDVPLDEPGHRLALQLQLEAALRAEL</sequence>
<dbReference type="Gene3D" id="1.10.10.2840">
    <property type="entry name" value="PucR C-terminal helix-turn-helix domain"/>
    <property type="match status" value="1"/>
</dbReference>
<protein>
    <submittedName>
        <fullName evidence="2">Helix-turn-helix domain-containing protein</fullName>
    </submittedName>
</protein>